<evidence type="ECO:0000259" key="14">
    <source>
        <dbReference type="PROSITE" id="PS51727"/>
    </source>
</evidence>
<sequence length="1272" mass="143912">MARLKIVSQENLINGWLCALFDPPLREMTNQTSTPQTSLDPTSSSNLDTSNKRKALCRCVSMTNAEASAKVVSDSACCDTNTKEDIKEPLHKKLKQEVADDATADELQRSSTVPESVESSPTSKKIKIDISSYSHNGLNPNIAYVPLTSLDIPNSPMRSVVSCDYAGEQSDPDGTTNASTANSVLDKKQELQPKDVIATPIRSNLSSSIGLDAAAMFQATIDATSASKASSSAVSQEKLEREQNEALEQELQQITTDISKYPQHLQLHLKSLRIESSLQAMKPLLQKLLTHQHHNRRGTFNSPVDYIAWNLKDYLKICPNPMDLGAVKTKLYSNVYHSHIQVAKDIRLTFDNAMRYNPPKHPVHEAASALKAYFEEGYAHILAKSAPPLDPFYGLALPPVKHQCKTCNGQTCPLCNKGCRNLEPNLLICAGSACSGTKIRKNISYYCTPDGTKTWCQRCWPSLPAILPRDDDGDVLYKKDLIKRKNEEDVVERWIDCSKCTRSVHQMCAFVNEFVSDPSTFVCPLCMDSVIPPSVDGVKNETNSKEKKRVYSFVTGQELPEEVEDVNFGTVFDARTLEQCSISDFMELKVKQRMQAMDCPKGSEATVTIRVISDNEKEFGVPDVVLRHFRMAQEKDCRNGIKTFQEPPSSHQYRSKAVAMFQRIDGMDVMIFCMYVQEYEGADGKKRVYLAYIDSVDHFRPRRLRSAIYHEILAAYFATARARGFSTLHIWASPPSRGNSFVLWTHPHSQRTPTKERLQAWYHNVISHSINHGIITDVKSLYEESFEDFDKSSKAEDAIVSSTLQCPALLEGDFWIEEASRVYSSSQSRWSRSNNKKPSSDNELLDSEKNFLPHEAFKDPKSSSCPAIHVSVLLENCIMAHQDASPFLRPVNAAALKLKDYHDVIKNPMDLGTIFSQCMLGEYDTFQEIVEDLQLVFNNAMRYNPQGHPIHNLAKNMWDFVQKQLAILTKFWDTCGIIASDTELPDPLAPYYNVSMRLSSIIVSKENTQDQSTETKQSPSVAKFFSDDTRSKLLFEGPGGIAKLMAGEDTHLLTRRNTNKEIGKKKKKSKKRKESICEAINSDGIRRESWLSFEVLGSIRNNRSVIFVCHLEPKKTKSETEQMKLSDFQEYIKEFDVKGCPNLQGSNQEVKPKFKPSVQETRHGLLEFSQYGNLQFDTIRRAKYSTAMLLYYFKNPQADGVLPKCSDCKCCIENVRWHRINKSFDERRRSSQLLSLRTACFDMARKELCGDCYMKSHQKEDFYPIRVSFRAL</sequence>
<evidence type="ECO:0000256" key="8">
    <source>
        <dbReference type="ARBA" id="ARBA00023163"/>
    </source>
</evidence>
<dbReference type="GO" id="GO:0005667">
    <property type="term" value="C:transcription regulator complex"/>
    <property type="evidence" value="ECO:0007669"/>
    <property type="project" value="TreeGrafter"/>
</dbReference>
<dbReference type="Proteomes" id="UP001054902">
    <property type="component" value="Unassembled WGS sequence"/>
</dbReference>
<keyword evidence="9" id="KW-0539">Nucleus</keyword>
<evidence type="ECO:0000256" key="10">
    <source>
        <dbReference type="ARBA" id="ARBA00048017"/>
    </source>
</evidence>
<evidence type="ECO:0000256" key="2">
    <source>
        <dbReference type="ARBA" id="ARBA00004123"/>
    </source>
</evidence>
<keyword evidence="8" id="KW-0804">Transcription</keyword>
<dbReference type="PROSITE" id="PS00633">
    <property type="entry name" value="BROMODOMAIN_1"/>
    <property type="match status" value="1"/>
</dbReference>
<dbReference type="PANTHER" id="PTHR13808">
    <property type="entry name" value="CBP/P300-RELATED"/>
    <property type="match status" value="1"/>
</dbReference>
<dbReference type="GO" id="GO:0005634">
    <property type="term" value="C:nucleus"/>
    <property type="evidence" value="ECO:0007669"/>
    <property type="project" value="UniProtKB-SubCell"/>
</dbReference>
<keyword evidence="6" id="KW-0805">Transcription regulation</keyword>
<evidence type="ECO:0000256" key="1">
    <source>
        <dbReference type="ARBA" id="ARBA00002581"/>
    </source>
</evidence>
<protein>
    <recommendedName>
        <fullName evidence="3">histone acetyltransferase</fullName>
        <ecNumber evidence="3">2.3.1.48</ecNumber>
    </recommendedName>
</protein>
<dbReference type="GO" id="GO:0004402">
    <property type="term" value="F:histone acetyltransferase activity"/>
    <property type="evidence" value="ECO:0007669"/>
    <property type="project" value="InterPro"/>
</dbReference>
<proteinExistence type="predicted"/>
<comment type="subcellular location">
    <subcellularLocation>
        <location evidence="2">Nucleus</location>
    </subcellularLocation>
</comment>
<dbReference type="PRINTS" id="PR00503">
    <property type="entry name" value="BROMODOMAIN"/>
</dbReference>
<evidence type="ECO:0000256" key="3">
    <source>
        <dbReference type="ARBA" id="ARBA00013184"/>
    </source>
</evidence>
<feature type="compositionally biased region" description="Low complexity" evidence="12">
    <location>
        <begin position="110"/>
        <end position="124"/>
    </location>
</feature>
<reference evidence="15 16" key="1">
    <citation type="journal article" date="2021" name="Sci. Rep.">
        <title>The genome of the diatom Chaetoceros tenuissimus carries an ancient integrated fragment of an extant virus.</title>
        <authorList>
            <person name="Hongo Y."/>
            <person name="Kimura K."/>
            <person name="Takaki Y."/>
            <person name="Yoshida Y."/>
            <person name="Baba S."/>
            <person name="Kobayashi G."/>
            <person name="Nagasaki K."/>
            <person name="Hano T."/>
            <person name="Tomaru Y."/>
        </authorList>
    </citation>
    <scope>NUCLEOTIDE SEQUENCE [LARGE SCALE GENOMIC DNA]</scope>
    <source>
        <strain evidence="15 16">NIES-3715</strain>
    </source>
</reference>
<evidence type="ECO:0000256" key="5">
    <source>
        <dbReference type="ARBA" id="ARBA00022853"/>
    </source>
</evidence>
<dbReference type="Gene3D" id="3.30.40.10">
    <property type="entry name" value="Zinc/RING finger domain, C3HC4 (zinc finger)"/>
    <property type="match status" value="1"/>
</dbReference>
<keyword evidence="16" id="KW-1185">Reference proteome</keyword>
<dbReference type="EMBL" id="BLLK01000046">
    <property type="protein sequence ID" value="GFH52843.1"/>
    <property type="molecule type" value="Genomic_DNA"/>
</dbReference>
<feature type="domain" description="CBP/p300-type HAT" evidence="14">
    <location>
        <begin position="571"/>
        <end position="1198"/>
    </location>
</feature>
<keyword evidence="4" id="KW-0808">Transferase</keyword>
<dbReference type="AlphaFoldDB" id="A0AAD3CVP5"/>
<organism evidence="15 16">
    <name type="scientific">Chaetoceros tenuissimus</name>
    <dbReference type="NCBI Taxonomy" id="426638"/>
    <lineage>
        <taxon>Eukaryota</taxon>
        <taxon>Sar</taxon>
        <taxon>Stramenopiles</taxon>
        <taxon>Ochrophyta</taxon>
        <taxon>Bacillariophyta</taxon>
        <taxon>Coscinodiscophyceae</taxon>
        <taxon>Chaetocerotophycidae</taxon>
        <taxon>Chaetocerotales</taxon>
        <taxon>Chaetocerotaceae</taxon>
        <taxon>Chaetoceros</taxon>
    </lineage>
</organism>
<gene>
    <name evidence="15" type="ORF">CTEN210_09319</name>
</gene>
<evidence type="ECO:0000313" key="16">
    <source>
        <dbReference type="Proteomes" id="UP001054902"/>
    </source>
</evidence>
<dbReference type="InterPro" id="IPR011011">
    <property type="entry name" value="Znf_FYVE_PHD"/>
</dbReference>
<feature type="region of interest" description="Disordered" evidence="12">
    <location>
        <begin position="96"/>
        <end position="124"/>
    </location>
</feature>
<feature type="domain" description="Bromo" evidence="13">
    <location>
        <begin position="879"/>
        <end position="951"/>
    </location>
</feature>
<dbReference type="Pfam" id="PF08214">
    <property type="entry name" value="HAT_KAT11"/>
    <property type="match status" value="1"/>
</dbReference>
<evidence type="ECO:0000256" key="11">
    <source>
        <dbReference type="PROSITE-ProRule" id="PRU00035"/>
    </source>
</evidence>
<dbReference type="EC" id="2.3.1.48" evidence="3"/>
<dbReference type="SUPFAM" id="SSF57903">
    <property type="entry name" value="FYVE/PHD zinc finger"/>
    <property type="match status" value="1"/>
</dbReference>
<evidence type="ECO:0000259" key="13">
    <source>
        <dbReference type="PROSITE" id="PS50014"/>
    </source>
</evidence>
<keyword evidence="7 11" id="KW-0103">Bromodomain</keyword>
<comment type="function">
    <text evidence="1">Acetyltransferase enzyme. Acetylates histones, giving a specific tag for transcriptional activation.</text>
</comment>
<dbReference type="PROSITE" id="PS50014">
    <property type="entry name" value="BROMODOMAIN_2"/>
    <property type="match status" value="2"/>
</dbReference>
<comment type="catalytic activity">
    <reaction evidence="10">
        <text>L-lysyl-[protein] + acetyl-CoA = N(6)-acetyl-L-lysyl-[protein] + CoA + H(+)</text>
        <dbReference type="Rhea" id="RHEA:45948"/>
        <dbReference type="Rhea" id="RHEA-COMP:9752"/>
        <dbReference type="Rhea" id="RHEA-COMP:10731"/>
        <dbReference type="ChEBI" id="CHEBI:15378"/>
        <dbReference type="ChEBI" id="CHEBI:29969"/>
        <dbReference type="ChEBI" id="CHEBI:57287"/>
        <dbReference type="ChEBI" id="CHEBI:57288"/>
        <dbReference type="ChEBI" id="CHEBI:61930"/>
        <dbReference type="EC" id="2.3.1.48"/>
    </reaction>
</comment>
<dbReference type="InterPro" id="IPR013083">
    <property type="entry name" value="Znf_RING/FYVE/PHD"/>
</dbReference>
<name>A0AAD3CVP5_9STRA</name>
<accession>A0AAD3CVP5</accession>
<dbReference type="InterPro" id="IPR031162">
    <property type="entry name" value="CBP_P300_HAT"/>
</dbReference>
<dbReference type="PROSITE" id="PS51727">
    <property type="entry name" value="CBP_P300_HAT"/>
    <property type="match status" value="1"/>
</dbReference>
<dbReference type="SUPFAM" id="SSF47370">
    <property type="entry name" value="Bromodomain"/>
    <property type="match status" value="2"/>
</dbReference>
<dbReference type="InterPro" id="IPR013178">
    <property type="entry name" value="Histone_AcTrfase_Rtt109/CBP"/>
</dbReference>
<evidence type="ECO:0000256" key="6">
    <source>
        <dbReference type="ARBA" id="ARBA00023015"/>
    </source>
</evidence>
<dbReference type="GO" id="GO:0003713">
    <property type="term" value="F:transcription coactivator activity"/>
    <property type="evidence" value="ECO:0007669"/>
    <property type="project" value="TreeGrafter"/>
</dbReference>
<evidence type="ECO:0000313" key="15">
    <source>
        <dbReference type="EMBL" id="GFH52843.1"/>
    </source>
</evidence>
<dbReference type="InterPro" id="IPR036427">
    <property type="entry name" value="Bromodomain-like_sf"/>
</dbReference>
<dbReference type="GO" id="GO:0000123">
    <property type="term" value="C:histone acetyltransferase complex"/>
    <property type="evidence" value="ECO:0007669"/>
    <property type="project" value="TreeGrafter"/>
</dbReference>
<feature type="domain" description="Bromo" evidence="13">
    <location>
        <begin position="292"/>
        <end position="364"/>
    </location>
</feature>
<dbReference type="SMART" id="SM01250">
    <property type="entry name" value="KAT11"/>
    <property type="match status" value="1"/>
</dbReference>
<dbReference type="SMART" id="SM00297">
    <property type="entry name" value="BROMO"/>
    <property type="match status" value="2"/>
</dbReference>
<keyword evidence="5" id="KW-0156">Chromatin regulator</keyword>
<dbReference type="GO" id="GO:0045944">
    <property type="term" value="P:positive regulation of transcription by RNA polymerase II"/>
    <property type="evidence" value="ECO:0007669"/>
    <property type="project" value="TreeGrafter"/>
</dbReference>
<dbReference type="InterPro" id="IPR018359">
    <property type="entry name" value="Bromodomain_CS"/>
</dbReference>
<dbReference type="Gene3D" id="1.20.920.10">
    <property type="entry name" value="Bromodomain-like"/>
    <property type="match status" value="2"/>
</dbReference>
<dbReference type="PANTHER" id="PTHR13808:SF1">
    <property type="entry name" value="HISTONE ACETYLTRANSFERASE"/>
    <property type="match status" value="1"/>
</dbReference>
<dbReference type="InterPro" id="IPR001487">
    <property type="entry name" value="Bromodomain"/>
</dbReference>
<dbReference type="GO" id="GO:0031490">
    <property type="term" value="F:chromatin DNA binding"/>
    <property type="evidence" value="ECO:0007669"/>
    <property type="project" value="TreeGrafter"/>
</dbReference>
<evidence type="ECO:0000256" key="4">
    <source>
        <dbReference type="ARBA" id="ARBA00022679"/>
    </source>
</evidence>
<feature type="region of interest" description="Disordered" evidence="12">
    <location>
        <begin position="28"/>
        <end position="49"/>
    </location>
</feature>
<evidence type="ECO:0000256" key="7">
    <source>
        <dbReference type="ARBA" id="ARBA00023117"/>
    </source>
</evidence>
<evidence type="ECO:0000256" key="9">
    <source>
        <dbReference type="ARBA" id="ARBA00023242"/>
    </source>
</evidence>
<evidence type="ECO:0000256" key="12">
    <source>
        <dbReference type="SAM" id="MobiDB-lite"/>
    </source>
</evidence>
<dbReference type="Pfam" id="PF00439">
    <property type="entry name" value="Bromodomain"/>
    <property type="match status" value="2"/>
</dbReference>
<comment type="caution">
    <text evidence="15">The sequence shown here is derived from an EMBL/GenBank/DDBJ whole genome shotgun (WGS) entry which is preliminary data.</text>
</comment>